<sequence>MLPGLLNSTNIPALAEVLNFAQARHGVLVSNVANINTPGYRTRDLSVSHFQEKLKEAMEVSQSTGSSISPGIVSADPGDPMRSVRASMDNILYHDDTNIDLEKQVAEINKNQMLHNIALTIMTDQFELLQQAISERV</sequence>
<dbReference type="STRING" id="530564.Psta_4337"/>
<comment type="function">
    <text evidence="5 6">Structural component of flagellum, the bacterial motility apparatus. Part of the rod structure of flagellar basal body.</text>
</comment>
<keyword evidence="7" id="KW-0969">Cilium</keyword>
<dbReference type="OrthoDB" id="9792068at2"/>
<dbReference type="KEGG" id="psl:Psta_4337"/>
<comment type="similarity">
    <text evidence="2 6">Belongs to the flagella basal body rod proteins family.</text>
</comment>
<keyword evidence="7" id="KW-0966">Cell projection</keyword>
<organism evidence="7 8">
    <name type="scientific">Pirellula staleyi (strain ATCC 27377 / DSM 6068 / ICPB 4128)</name>
    <name type="common">Pirella staleyi</name>
    <dbReference type="NCBI Taxonomy" id="530564"/>
    <lineage>
        <taxon>Bacteria</taxon>
        <taxon>Pseudomonadati</taxon>
        <taxon>Planctomycetota</taxon>
        <taxon>Planctomycetia</taxon>
        <taxon>Pirellulales</taxon>
        <taxon>Pirellulaceae</taxon>
        <taxon>Pirellula</taxon>
    </lineage>
</organism>
<evidence type="ECO:0000256" key="3">
    <source>
        <dbReference type="ARBA" id="ARBA00014376"/>
    </source>
</evidence>
<evidence type="ECO:0000256" key="2">
    <source>
        <dbReference type="ARBA" id="ARBA00009677"/>
    </source>
</evidence>
<proteinExistence type="inferred from homology"/>
<comment type="subunit">
    <text evidence="6">The basal body constitutes a major portion of the flagellar organelle and consists of a number of rings mounted on a central rod.</text>
</comment>
<dbReference type="InterPro" id="IPR006300">
    <property type="entry name" value="FlgB"/>
</dbReference>
<keyword evidence="8" id="KW-1185">Reference proteome</keyword>
<evidence type="ECO:0000256" key="1">
    <source>
        <dbReference type="ARBA" id="ARBA00004117"/>
    </source>
</evidence>
<dbReference type="EMBL" id="CP001848">
    <property type="protein sequence ID" value="ADB18984.1"/>
    <property type="molecule type" value="Genomic_DNA"/>
</dbReference>
<evidence type="ECO:0000256" key="5">
    <source>
        <dbReference type="ARBA" id="ARBA00024934"/>
    </source>
</evidence>
<comment type="subcellular location">
    <subcellularLocation>
        <location evidence="1 6">Bacterial flagellum basal body</location>
    </subcellularLocation>
</comment>
<keyword evidence="4 6" id="KW-0975">Bacterial flagellum</keyword>
<dbReference type="NCBIfam" id="TIGR01396">
    <property type="entry name" value="FlgB"/>
    <property type="match status" value="1"/>
</dbReference>
<keyword evidence="7" id="KW-0282">Flagellum</keyword>
<dbReference type="GO" id="GO:0030694">
    <property type="term" value="C:bacterial-type flagellum basal body, rod"/>
    <property type="evidence" value="ECO:0007669"/>
    <property type="project" value="InterPro"/>
</dbReference>
<evidence type="ECO:0000313" key="8">
    <source>
        <dbReference type="Proteomes" id="UP000001887"/>
    </source>
</evidence>
<evidence type="ECO:0000256" key="6">
    <source>
        <dbReference type="PIRNR" id="PIRNR002889"/>
    </source>
</evidence>
<name>D2R522_PIRSD</name>
<accession>D2R522</accession>
<dbReference type="AlphaFoldDB" id="D2R522"/>
<gene>
    <name evidence="7" type="ordered locus">Psta_4337</name>
</gene>
<dbReference type="GO" id="GO:0071973">
    <property type="term" value="P:bacterial-type flagellum-dependent cell motility"/>
    <property type="evidence" value="ECO:0007669"/>
    <property type="project" value="InterPro"/>
</dbReference>
<evidence type="ECO:0000256" key="4">
    <source>
        <dbReference type="ARBA" id="ARBA00023143"/>
    </source>
</evidence>
<dbReference type="HOGENOM" id="CLU_125463_4_0_0"/>
<dbReference type="PIRSF" id="PIRSF002889">
    <property type="entry name" value="Rod_FlgB"/>
    <property type="match status" value="1"/>
</dbReference>
<evidence type="ECO:0000313" key="7">
    <source>
        <dbReference type="EMBL" id="ADB18984.1"/>
    </source>
</evidence>
<dbReference type="Proteomes" id="UP000001887">
    <property type="component" value="Chromosome"/>
</dbReference>
<reference evidence="7 8" key="1">
    <citation type="journal article" date="2009" name="Stand. Genomic Sci.">
        <title>Complete genome sequence of Pirellula staleyi type strain (ATCC 27377).</title>
        <authorList>
            <person name="Clum A."/>
            <person name="Tindall B.J."/>
            <person name="Sikorski J."/>
            <person name="Ivanova N."/>
            <person name="Mavrommatis K."/>
            <person name="Lucas S."/>
            <person name="Glavina del Rio T."/>
            <person name="Nolan M."/>
            <person name="Chen F."/>
            <person name="Tice H."/>
            <person name="Pitluck S."/>
            <person name="Cheng J.F."/>
            <person name="Chertkov O."/>
            <person name="Brettin T."/>
            <person name="Han C."/>
            <person name="Detter J.C."/>
            <person name="Kuske C."/>
            <person name="Bruce D."/>
            <person name="Goodwin L."/>
            <person name="Ovchinikova G."/>
            <person name="Pati A."/>
            <person name="Mikhailova N."/>
            <person name="Chen A."/>
            <person name="Palaniappan K."/>
            <person name="Land M."/>
            <person name="Hauser L."/>
            <person name="Chang Y.J."/>
            <person name="Jeffries C.D."/>
            <person name="Chain P."/>
            <person name="Rohde M."/>
            <person name="Goker M."/>
            <person name="Bristow J."/>
            <person name="Eisen J.A."/>
            <person name="Markowitz V."/>
            <person name="Hugenholtz P."/>
            <person name="Kyrpides N.C."/>
            <person name="Klenk H.P."/>
            <person name="Lapidus A."/>
        </authorList>
    </citation>
    <scope>NUCLEOTIDE SEQUENCE [LARGE SCALE GENOMIC DNA]</scope>
    <source>
        <strain evidence="8">ATCC 27377 / DSM 6068 / ICPB 4128</strain>
    </source>
</reference>
<dbReference type="eggNOG" id="COG1815">
    <property type="taxonomic scope" value="Bacteria"/>
</dbReference>
<protein>
    <recommendedName>
        <fullName evidence="3 6">Flagellar basal body rod protein FlgB</fullName>
    </recommendedName>
</protein>